<dbReference type="Proteomes" id="UP001589867">
    <property type="component" value="Unassembled WGS sequence"/>
</dbReference>
<dbReference type="EMBL" id="JBHLUH010000060">
    <property type="protein sequence ID" value="MFC0531416.1"/>
    <property type="molecule type" value="Genomic_DNA"/>
</dbReference>
<name>A0ABV6M9L7_9ACTN</name>
<sequence>MTLSIADMGEDGLVGSASSPRADRPKRRTFTAEYKLAVVATLIFLRLGLILASGWSRTLSGKSIGWKGAGRRADYDRGR</sequence>
<accession>A0ABV6M9L7</accession>
<evidence type="ECO:0000256" key="2">
    <source>
        <dbReference type="SAM" id="Phobius"/>
    </source>
</evidence>
<feature type="region of interest" description="Disordered" evidence="1">
    <location>
        <begin position="60"/>
        <end position="79"/>
    </location>
</feature>
<keyword evidence="2" id="KW-0812">Transmembrane</keyword>
<evidence type="ECO:0000313" key="4">
    <source>
        <dbReference type="Proteomes" id="UP001589867"/>
    </source>
</evidence>
<reference evidence="3 4" key="1">
    <citation type="submission" date="2024-09" db="EMBL/GenBank/DDBJ databases">
        <authorList>
            <person name="Sun Q."/>
            <person name="Mori K."/>
        </authorList>
    </citation>
    <scope>NUCLEOTIDE SEQUENCE [LARGE SCALE GENOMIC DNA]</scope>
    <source>
        <strain evidence="3 4">TBRC 3947</strain>
    </source>
</reference>
<protein>
    <submittedName>
        <fullName evidence="3">Uncharacterized protein</fullName>
    </submittedName>
</protein>
<keyword evidence="2" id="KW-0472">Membrane</keyword>
<keyword evidence="4" id="KW-1185">Reference proteome</keyword>
<evidence type="ECO:0000256" key="1">
    <source>
        <dbReference type="SAM" id="MobiDB-lite"/>
    </source>
</evidence>
<dbReference type="RefSeq" id="WP_377255802.1">
    <property type="nucleotide sequence ID" value="NZ_JBHLUH010000060.1"/>
</dbReference>
<proteinExistence type="predicted"/>
<feature type="region of interest" description="Disordered" evidence="1">
    <location>
        <begin position="1"/>
        <end position="26"/>
    </location>
</feature>
<organism evidence="3 4">
    <name type="scientific">Phytohabitans kaempferiae</name>
    <dbReference type="NCBI Taxonomy" id="1620943"/>
    <lineage>
        <taxon>Bacteria</taxon>
        <taxon>Bacillati</taxon>
        <taxon>Actinomycetota</taxon>
        <taxon>Actinomycetes</taxon>
        <taxon>Micromonosporales</taxon>
        <taxon>Micromonosporaceae</taxon>
    </lineage>
</organism>
<comment type="caution">
    <text evidence="3">The sequence shown here is derived from an EMBL/GenBank/DDBJ whole genome shotgun (WGS) entry which is preliminary data.</text>
</comment>
<gene>
    <name evidence="3" type="ORF">ACFFIA_27610</name>
</gene>
<evidence type="ECO:0000313" key="3">
    <source>
        <dbReference type="EMBL" id="MFC0531416.1"/>
    </source>
</evidence>
<keyword evidence="2" id="KW-1133">Transmembrane helix</keyword>
<feature type="transmembrane region" description="Helical" evidence="2">
    <location>
        <begin position="34"/>
        <end position="55"/>
    </location>
</feature>